<comment type="caution">
    <text evidence="5">The sequence shown here is derived from an EMBL/GenBank/DDBJ whole genome shotgun (WGS) entry which is preliminary data.</text>
</comment>
<dbReference type="Pfam" id="PF00076">
    <property type="entry name" value="RRM_1"/>
    <property type="match status" value="1"/>
</dbReference>
<feature type="domain" description="RRM" evidence="4">
    <location>
        <begin position="93"/>
        <end position="175"/>
    </location>
</feature>
<dbReference type="InterPro" id="IPR012677">
    <property type="entry name" value="Nucleotide-bd_a/b_plait_sf"/>
</dbReference>
<accession>A0A6D2J8C1</accession>
<dbReference type="InterPro" id="IPR035979">
    <property type="entry name" value="RBD_domain_sf"/>
</dbReference>
<dbReference type="GO" id="GO:0017070">
    <property type="term" value="F:U6 snRNA binding"/>
    <property type="evidence" value="ECO:0007669"/>
    <property type="project" value="TreeGrafter"/>
</dbReference>
<dbReference type="InterPro" id="IPR000504">
    <property type="entry name" value="RRM_dom"/>
</dbReference>
<evidence type="ECO:0000313" key="5">
    <source>
        <dbReference type="EMBL" id="CAA7036017.1"/>
    </source>
</evidence>
<protein>
    <recommendedName>
        <fullName evidence="4">RRM domain-containing protein</fullName>
    </recommendedName>
</protein>
<organism evidence="5 6">
    <name type="scientific">Microthlaspi erraticum</name>
    <dbReference type="NCBI Taxonomy" id="1685480"/>
    <lineage>
        <taxon>Eukaryota</taxon>
        <taxon>Viridiplantae</taxon>
        <taxon>Streptophyta</taxon>
        <taxon>Embryophyta</taxon>
        <taxon>Tracheophyta</taxon>
        <taxon>Spermatophyta</taxon>
        <taxon>Magnoliopsida</taxon>
        <taxon>eudicotyledons</taxon>
        <taxon>Gunneridae</taxon>
        <taxon>Pentapetalae</taxon>
        <taxon>rosids</taxon>
        <taxon>malvids</taxon>
        <taxon>Brassicales</taxon>
        <taxon>Brassicaceae</taxon>
        <taxon>Coluteocarpeae</taxon>
        <taxon>Microthlaspi</taxon>
    </lineage>
</organism>
<dbReference type="OrthoDB" id="10259600at2759"/>
<evidence type="ECO:0000256" key="1">
    <source>
        <dbReference type="ARBA" id="ARBA00022884"/>
    </source>
</evidence>
<dbReference type="Gene3D" id="3.30.70.330">
    <property type="match status" value="1"/>
</dbReference>
<dbReference type="EMBL" id="CACVBM020001163">
    <property type="protein sequence ID" value="CAA7036017.1"/>
    <property type="molecule type" value="Genomic_DNA"/>
</dbReference>
<evidence type="ECO:0000256" key="3">
    <source>
        <dbReference type="SAM" id="MobiDB-lite"/>
    </source>
</evidence>
<dbReference type="Proteomes" id="UP000467841">
    <property type="component" value="Unassembled WGS sequence"/>
</dbReference>
<gene>
    <name evidence="5" type="ORF">MERR_LOCUS23252</name>
</gene>
<proteinExistence type="predicted"/>
<dbReference type="PROSITE" id="PS50102">
    <property type="entry name" value="RRM"/>
    <property type="match status" value="1"/>
</dbReference>
<dbReference type="InterPro" id="IPR039171">
    <property type="entry name" value="Cwc2/Slt11"/>
</dbReference>
<dbReference type="GO" id="GO:0071007">
    <property type="term" value="C:U2-type catalytic step 2 spliceosome"/>
    <property type="evidence" value="ECO:0007669"/>
    <property type="project" value="TreeGrafter"/>
</dbReference>
<evidence type="ECO:0000259" key="4">
    <source>
        <dbReference type="PROSITE" id="PS50102"/>
    </source>
</evidence>
<dbReference type="SUPFAM" id="SSF54928">
    <property type="entry name" value="RNA-binding domain, RBD"/>
    <property type="match status" value="1"/>
</dbReference>
<dbReference type="GO" id="GO:0071006">
    <property type="term" value="C:U2-type catalytic step 1 spliceosome"/>
    <property type="evidence" value="ECO:0007669"/>
    <property type="project" value="TreeGrafter"/>
</dbReference>
<dbReference type="GO" id="GO:0000974">
    <property type="term" value="C:Prp19 complex"/>
    <property type="evidence" value="ECO:0007669"/>
    <property type="project" value="TreeGrafter"/>
</dbReference>
<dbReference type="PANTHER" id="PTHR14089">
    <property type="entry name" value="PRE-MRNA-SPLICING FACTOR RBM22"/>
    <property type="match status" value="1"/>
</dbReference>
<dbReference type="GO" id="GO:0036002">
    <property type="term" value="F:pre-mRNA binding"/>
    <property type="evidence" value="ECO:0007669"/>
    <property type="project" value="TreeGrafter"/>
</dbReference>
<sequence length="192" mass="21969">MAHRDHESDDPIISDSSLNPGVAMTRDGVENESDTTLRSLTPQRHLRNMLFPNRHDRMAARKIENHRHELMRAELLEKASMDTLEPPEEKRIKTLLVRELNPRICEQDIRVLFGAYGQIESIRFLAEEGRAFVTYTSLEGSEKAKQDLSKWLGANGMRLKLMWAGPEFTVSCTSENNRASSSSSYQMLPRQP</sequence>
<evidence type="ECO:0000256" key="2">
    <source>
        <dbReference type="PROSITE-ProRule" id="PRU00176"/>
    </source>
</evidence>
<dbReference type="SMART" id="SM00360">
    <property type="entry name" value="RRM"/>
    <property type="match status" value="1"/>
</dbReference>
<feature type="region of interest" description="Disordered" evidence="3">
    <location>
        <begin position="1"/>
        <end position="36"/>
    </location>
</feature>
<dbReference type="AlphaFoldDB" id="A0A6D2J8C1"/>
<dbReference type="PANTHER" id="PTHR14089:SF12">
    <property type="entry name" value="ZINC FINGER CCCH DOMAIN-CONTAINING PROTEIN 4-RELATED"/>
    <property type="match status" value="1"/>
</dbReference>
<name>A0A6D2J8C1_9BRAS</name>
<reference evidence="5" key="1">
    <citation type="submission" date="2020-01" db="EMBL/GenBank/DDBJ databases">
        <authorList>
            <person name="Mishra B."/>
        </authorList>
    </citation>
    <scope>NUCLEOTIDE SEQUENCE [LARGE SCALE GENOMIC DNA]</scope>
</reference>
<keyword evidence="6" id="KW-1185">Reference proteome</keyword>
<evidence type="ECO:0000313" key="6">
    <source>
        <dbReference type="Proteomes" id="UP000467841"/>
    </source>
</evidence>
<keyword evidence="1 2" id="KW-0694">RNA-binding</keyword>